<keyword evidence="1" id="KW-0812">Transmembrane</keyword>
<dbReference type="RefSeq" id="WP_152537560.1">
    <property type="nucleotide sequence ID" value="NZ_ARZY01000010.1"/>
</dbReference>
<dbReference type="AlphaFoldDB" id="W7QRW3"/>
<keyword evidence="1" id="KW-1133">Transmembrane helix</keyword>
<name>W7QRW3_9ALTE</name>
<dbReference type="STRING" id="1328313.DS2_07093"/>
<feature type="transmembrane region" description="Helical" evidence="1">
    <location>
        <begin position="39"/>
        <end position="60"/>
    </location>
</feature>
<comment type="caution">
    <text evidence="2">The sequence shown here is derived from an EMBL/GenBank/DDBJ whole genome shotgun (WGS) entry which is preliminary data.</text>
</comment>
<reference evidence="2 3" key="1">
    <citation type="journal article" date="2014" name="Genome Announc.">
        <title>Draft Genome Sequence of the Agar-Degrading Bacterium Catenovulum sp. Strain DS-2, Isolated from Intestines of Haliotis diversicolor.</title>
        <authorList>
            <person name="Shan D."/>
            <person name="Li X."/>
            <person name="Gu Z."/>
            <person name="Wei G."/>
            <person name="Gao Z."/>
            <person name="Shao Z."/>
        </authorList>
    </citation>
    <scope>NUCLEOTIDE SEQUENCE [LARGE SCALE GENOMIC DNA]</scope>
    <source>
        <strain evidence="2 3">DS-2</strain>
    </source>
</reference>
<organism evidence="2 3">
    <name type="scientific">Catenovulum agarivorans DS-2</name>
    <dbReference type="NCBI Taxonomy" id="1328313"/>
    <lineage>
        <taxon>Bacteria</taxon>
        <taxon>Pseudomonadati</taxon>
        <taxon>Pseudomonadota</taxon>
        <taxon>Gammaproteobacteria</taxon>
        <taxon>Alteromonadales</taxon>
        <taxon>Alteromonadaceae</taxon>
        <taxon>Catenovulum</taxon>
    </lineage>
</organism>
<dbReference type="EMBL" id="ARZY01000010">
    <property type="protein sequence ID" value="EWH10578.1"/>
    <property type="molecule type" value="Genomic_DNA"/>
</dbReference>
<proteinExistence type="predicted"/>
<protein>
    <submittedName>
        <fullName evidence="2">Uncharacterized protein</fullName>
    </submittedName>
</protein>
<keyword evidence="1" id="KW-0472">Membrane</keyword>
<dbReference type="Proteomes" id="UP000019276">
    <property type="component" value="Unassembled WGS sequence"/>
</dbReference>
<sequence length="65" mass="6763">MSKLIQLSTIAGKGILAGFGIGSISYAVLFMSLNIDNQQAFSIGTYVALLAGGLCLFIALKNPNI</sequence>
<gene>
    <name evidence="2" type="ORF">DS2_07093</name>
</gene>
<evidence type="ECO:0000313" key="2">
    <source>
        <dbReference type="EMBL" id="EWH10578.1"/>
    </source>
</evidence>
<evidence type="ECO:0000313" key="3">
    <source>
        <dbReference type="Proteomes" id="UP000019276"/>
    </source>
</evidence>
<evidence type="ECO:0000256" key="1">
    <source>
        <dbReference type="SAM" id="Phobius"/>
    </source>
</evidence>
<keyword evidence="3" id="KW-1185">Reference proteome</keyword>
<feature type="transmembrane region" description="Helical" evidence="1">
    <location>
        <begin position="12"/>
        <end position="33"/>
    </location>
</feature>
<dbReference type="OrthoDB" id="9860974at2"/>
<accession>W7QRW3</accession>